<feature type="non-terminal residue" evidence="2">
    <location>
        <position position="1"/>
    </location>
</feature>
<reference evidence="2" key="1">
    <citation type="submission" date="2021-06" db="EMBL/GenBank/DDBJ databases">
        <authorList>
            <person name="Hodson N. C."/>
            <person name="Mongue J. A."/>
            <person name="Jaron S. K."/>
        </authorList>
    </citation>
    <scope>NUCLEOTIDE SEQUENCE</scope>
</reference>
<feature type="region of interest" description="Disordered" evidence="1">
    <location>
        <begin position="1"/>
        <end position="59"/>
    </location>
</feature>
<evidence type="ECO:0000313" key="2">
    <source>
        <dbReference type="EMBL" id="CAG7816031.1"/>
    </source>
</evidence>
<evidence type="ECO:0000313" key="3">
    <source>
        <dbReference type="Proteomes" id="UP000708208"/>
    </source>
</evidence>
<organism evidence="2 3">
    <name type="scientific">Allacma fusca</name>
    <dbReference type="NCBI Taxonomy" id="39272"/>
    <lineage>
        <taxon>Eukaryota</taxon>
        <taxon>Metazoa</taxon>
        <taxon>Ecdysozoa</taxon>
        <taxon>Arthropoda</taxon>
        <taxon>Hexapoda</taxon>
        <taxon>Collembola</taxon>
        <taxon>Symphypleona</taxon>
        <taxon>Sminthuridae</taxon>
        <taxon>Allacma</taxon>
    </lineage>
</organism>
<gene>
    <name evidence="2" type="ORF">AFUS01_LOCUS26668</name>
</gene>
<name>A0A8J2KE01_9HEXA</name>
<keyword evidence="3" id="KW-1185">Reference proteome</keyword>
<dbReference type="Proteomes" id="UP000708208">
    <property type="component" value="Unassembled WGS sequence"/>
</dbReference>
<evidence type="ECO:0000256" key="1">
    <source>
        <dbReference type="SAM" id="MobiDB-lite"/>
    </source>
</evidence>
<accession>A0A8J2KE01</accession>
<dbReference type="EMBL" id="CAJVCH010359083">
    <property type="protein sequence ID" value="CAG7816031.1"/>
    <property type="molecule type" value="Genomic_DNA"/>
</dbReference>
<feature type="region of interest" description="Disordered" evidence="1">
    <location>
        <begin position="248"/>
        <end position="270"/>
    </location>
</feature>
<protein>
    <submittedName>
        <fullName evidence="2">Uncharacterized protein</fullName>
    </submittedName>
</protein>
<sequence>MDSNENNNENYKENEENQFSSLIKFRTKRSYSPDNVKKPENVKIYQKKKRVNDKSAAATSSITLKSTPSHSAEVHNAADIATTSYIITPTEIVQSPANEIEIDNVKYEQADPTEESQGSVEAELNANVSEGVIQEEPHIQEEARYRIQEENNVLHIIKIETDHSTMDGEHAVINYGDALPIVQLTNVPHDNNQQLSSNLAVFSGSIGEETAIGFLNPDGSVTPCRPNVIISAGSGITTAGTIQQFSVVPAPAPPPVSKPAENPVDPKGTF</sequence>
<comment type="caution">
    <text evidence="2">The sequence shown here is derived from an EMBL/GenBank/DDBJ whole genome shotgun (WGS) entry which is preliminary data.</text>
</comment>
<proteinExistence type="predicted"/>
<dbReference type="AlphaFoldDB" id="A0A8J2KE01"/>